<accession>A0A6J5GTT6</accession>
<dbReference type="Gene3D" id="1.20.1730.10">
    <property type="entry name" value="Sodium/glucose cotransporter"/>
    <property type="match status" value="1"/>
</dbReference>
<evidence type="ECO:0000256" key="4">
    <source>
        <dbReference type="ARBA" id="ARBA00022692"/>
    </source>
</evidence>
<feature type="transmembrane region" description="Helical" evidence="7">
    <location>
        <begin position="47"/>
        <end position="72"/>
    </location>
</feature>
<reference evidence="8 9" key="1">
    <citation type="submission" date="2020-04" db="EMBL/GenBank/DDBJ databases">
        <authorList>
            <person name="De Canck E."/>
        </authorList>
    </citation>
    <scope>NUCLEOTIDE SEQUENCE [LARGE SCALE GENOMIC DNA]</scope>
    <source>
        <strain evidence="8 9">LMG 27177</strain>
    </source>
</reference>
<dbReference type="EMBL" id="CADIKI010000020">
    <property type="protein sequence ID" value="CAB3804688.1"/>
    <property type="molecule type" value="Genomic_DNA"/>
</dbReference>
<dbReference type="PANTHER" id="PTHR48086:SF8">
    <property type="entry name" value="MONOCARBOXYLIC ACID PERMEASE"/>
    <property type="match status" value="1"/>
</dbReference>
<feature type="transmembrane region" description="Helical" evidence="7">
    <location>
        <begin position="370"/>
        <end position="391"/>
    </location>
</feature>
<keyword evidence="9" id="KW-1185">Reference proteome</keyword>
<feature type="transmembrane region" description="Helical" evidence="7">
    <location>
        <begin position="162"/>
        <end position="180"/>
    </location>
</feature>
<evidence type="ECO:0000256" key="7">
    <source>
        <dbReference type="SAM" id="Phobius"/>
    </source>
</evidence>
<evidence type="ECO:0000313" key="9">
    <source>
        <dbReference type="Proteomes" id="UP000494252"/>
    </source>
</evidence>
<comment type="similarity">
    <text evidence="2">Belongs to the sodium:solute symporter (SSF) (TC 2.A.21) family.</text>
</comment>
<feature type="transmembrane region" description="Helical" evidence="7">
    <location>
        <begin position="192"/>
        <end position="210"/>
    </location>
</feature>
<dbReference type="GO" id="GO:0022857">
    <property type="term" value="F:transmembrane transporter activity"/>
    <property type="evidence" value="ECO:0007669"/>
    <property type="project" value="InterPro"/>
</dbReference>
<dbReference type="InterPro" id="IPR050277">
    <property type="entry name" value="Sodium:Solute_Symporter"/>
</dbReference>
<evidence type="ECO:0000256" key="1">
    <source>
        <dbReference type="ARBA" id="ARBA00004141"/>
    </source>
</evidence>
<sequence>MSPRETMAAVIAAVVALTLVAATIYGRDHRATSFSDWAVGSRMIGPVLFWFMNAGEMYTTFAVLGISGMAWASGAPAYIAFSSVSVSYALAYLLGPGIWSAGRRAGLVTQADFFSSRYRAPWLGGVVAGVGIVGIVIYIQIQLVALGLVVDIAFGSRVPRDLAVVGAAALMVLFGVFHGLRPAAVAAAIKDVLMLAVVVMLCVPLAHNVGAHSLADVFALARERAPGITVLPGREPGAPTTSWWFMTAALEIGLANWMFPHLFQMFYAVRDPQLIRRNAALQPVYALAYFFIIVLGLGALVAGTTPAGGDLNAALPQFIVARYPPWLAGLFTATCILLALVPGTLLLLAASSIFTRNIAARWTTGESSCAALRVSRLAMVVIAALAAWLSLRQRDSLFEVLLDAYSAIGMLAPGVYLGLAWRRTQAVAVLAGLITGLFILLAPASREWLAAHMTQCVPGLVAMLVNALVVIGLSFAITLRAPELCANAHRVGR</sequence>
<feature type="transmembrane region" description="Helical" evidence="7">
    <location>
        <begin position="284"/>
        <end position="306"/>
    </location>
</feature>
<dbReference type="PANTHER" id="PTHR48086">
    <property type="entry name" value="SODIUM/PROLINE SYMPORTER-RELATED"/>
    <property type="match status" value="1"/>
</dbReference>
<feature type="transmembrane region" description="Helical" evidence="7">
    <location>
        <begin position="426"/>
        <end position="445"/>
    </location>
</feature>
<feature type="transmembrane region" description="Helical" evidence="7">
    <location>
        <begin position="78"/>
        <end position="101"/>
    </location>
</feature>
<protein>
    <submittedName>
        <fullName evidence="8">Putative symporter YodF</fullName>
    </submittedName>
</protein>
<keyword evidence="5 7" id="KW-1133">Transmembrane helix</keyword>
<name>A0A6J5GTT6_9BURK</name>
<evidence type="ECO:0000256" key="5">
    <source>
        <dbReference type="ARBA" id="ARBA00022989"/>
    </source>
</evidence>
<proteinExistence type="inferred from homology"/>
<evidence type="ECO:0000256" key="6">
    <source>
        <dbReference type="ARBA" id="ARBA00023136"/>
    </source>
</evidence>
<feature type="transmembrane region" description="Helical" evidence="7">
    <location>
        <begin position="457"/>
        <end position="479"/>
    </location>
</feature>
<feature type="transmembrane region" description="Helical" evidence="7">
    <location>
        <begin position="243"/>
        <end position="263"/>
    </location>
</feature>
<feature type="transmembrane region" description="Helical" evidence="7">
    <location>
        <begin position="122"/>
        <end position="150"/>
    </location>
</feature>
<comment type="subcellular location">
    <subcellularLocation>
        <location evidence="1">Membrane</location>
        <topology evidence="1">Multi-pass membrane protein</topology>
    </subcellularLocation>
</comment>
<dbReference type="InterPro" id="IPR038377">
    <property type="entry name" value="Na/Glc_symporter_sf"/>
</dbReference>
<organism evidence="8 9">
    <name type="scientific">Paraburkholderia fynbosensis</name>
    <dbReference type="NCBI Taxonomy" id="1200993"/>
    <lineage>
        <taxon>Bacteria</taxon>
        <taxon>Pseudomonadati</taxon>
        <taxon>Pseudomonadota</taxon>
        <taxon>Betaproteobacteria</taxon>
        <taxon>Burkholderiales</taxon>
        <taxon>Burkholderiaceae</taxon>
        <taxon>Paraburkholderia</taxon>
    </lineage>
</organism>
<evidence type="ECO:0000256" key="3">
    <source>
        <dbReference type="ARBA" id="ARBA00022448"/>
    </source>
</evidence>
<dbReference type="GO" id="GO:0005886">
    <property type="term" value="C:plasma membrane"/>
    <property type="evidence" value="ECO:0007669"/>
    <property type="project" value="TreeGrafter"/>
</dbReference>
<feature type="transmembrane region" description="Helical" evidence="7">
    <location>
        <begin position="6"/>
        <end position="26"/>
    </location>
</feature>
<dbReference type="AlphaFoldDB" id="A0A6J5GTT6"/>
<dbReference type="CDD" id="cd10322">
    <property type="entry name" value="SLC5sbd"/>
    <property type="match status" value="1"/>
</dbReference>
<evidence type="ECO:0000313" key="8">
    <source>
        <dbReference type="EMBL" id="CAB3804688.1"/>
    </source>
</evidence>
<evidence type="ECO:0000256" key="2">
    <source>
        <dbReference type="ARBA" id="ARBA00006434"/>
    </source>
</evidence>
<keyword evidence="4 7" id="KW-0812">Transmembrane</keyword>
<dbReference type="Proteomes" id="UP000494252">
    <property type="component" value="Unassembled WGS sequence"/>
</dbReference>
<dbReference type="InterPro" id="IPR001734">
    <property type="entry name" value="Na/solute_symporter"/>
</dbReference>
<feature type="transmembrane region" description="Helical" evidence="7">
    <location>
        <begin position="326"/>
        <end position="349"/>
    </location>
</feature>
<feature type="transmembrane region" description="Helical" evidence="7">
    <location>
        <begin position="397"/>
        <end position="419"/>
    </location>
</feature>
<dbReference type="PROSITE" id="PS50283">
    <property type="entry name" value="NA_SOLUT_SYMP_3"/>
    <property type="match status" value="1"/>
</dbReference>
<keyword evidence="3" id="KW-0813">Transport</keyword>
<keyword evidence="6 7" id="KW-0472">Membrane</keyword>
<gene>
    <name evidence="8" type="primary">yodF_2</name>
    <name evidence="8" type="ORF">LMG27177_05723</name>
</gene>